<dbReference type="InterPro" id="IPR007809">
    <property type="entry name" value="FlgN-like"/>
</dbReference>
<dbReference type="Gene3D" id="1.20.58.300">
    <property type="entry name" value="FlgN-like"/>
    <property type="match status" value="1"/>
</dbReference>
<dbReference type="RefSeq" id="WP_031544054.1">
    <property type="nucleotide sequence ID" value="NZ_JANSWH010000082.1"/>
</dbReference>
<dbReference type="SUPFAM" id="SSF140566">
    <property type="entry name" value="FlgN-like"/>
    <property type="match status" value="1"/>
</dbReference>
<name>A0A2G3E0E1_9FIRM</name>
<sequence length="170" mass="18682">MASLVEELVEVLHNEKEIYGELIECGTEKKDILIRGDIPALEALTEKEQALSDRLLSESNRQIALLGDIANVLGKGSEQMTVTKLIVALASQPQAVQQLTDARDQLLEAANEMQRINVQNEALLNQAIELTEFDITLFKSLRQAPETANYNRNAYNTGALLGGSGFDAKQ</sequence>
<proteinExistence type="predicted"/>
<evidence type="ECO:0000313" key="4">
    <source>
        <dbReference type="Proteomes" id="UP000224563"/>
    </source>
</evidence>
<evidence type="ECO:0000313" key="3">
    <source>
        <dbReference type="EMBL" id="PHU36752.1"/>
    </source>
</evidence>
<keyword evidence="3" id="KW-0966">Cell projection</keyword>
<keyword evidence="4" id="KW-1185">Reference proteome</keyword>
<keyword evidence="2" id="KW-0175">Coiled coil</keyword>
<dbReference type="Pfam" id="PF05130">
    <property type="entry name" value="FlgN"/>
    <property type="match status" value="1"/>
</dbReference>
<dbReference type="Proteomes" id="UP000224563">
    <property type="component" value="Unassembled WGS sequence"/>
</dbReference>
<feature type="coiled-coil region" evidence="2">
    <location>
        <begin position="96"/>
        <end position="126"/>
    </location>
</feature>
<organism evidence="3 4">
    <name type="scientific">Agathobacter ruminis</name>
    <dbReference type="NCBI Taxonomy" id="1712665"/>
    <lineage>
        <taxon>Bacteria</taxon>
        <taxon>Bacillati</taxon>
        <taxon>Bacillota</taxon>
        <taxon>Clostridia</taxon>
        <taxon>Lachnospirales</taxon>
        <taxon>Lachnospiraceae</taxon>
        <taxon>Agathobacter</taxon>
    </lineage>
</organism>
<dbReference type="GO" id="GO:0044780">
    <property type="term" value="P:bacterial-type flagellum assembly"/>
    <property type="evidence" value="ECO:0007669"/>
    <property type="project" value="InterPro"/>
</dbReference>
<keyword evidence="3" id="KW-0282">Flagellum</keyword>
<evidence type="ECO:0000256" key="1">
    <source>
        <dbReference type="ARBA" id="ARBA00022795"/>
    </source>
</evidence>
<dbReference type="AlphaFoldDB" id="A0A2G3E0E1"/>
<protein>
    <submittedName>
        <fullName evidence="3">Flagellar protein FlgN</fullName>
    </submittedName>
</protein>
<gene>
    <name evidence="3" type="ORF">CSX02_11295</name>
</gene>
<dbReference type="InterPro" id="IPR036679">
    <property type="entry name" value="FlgN-like_sf"/>
</dbReference>
<keyword evidence="1" id="KW-1005">Bacterial flagellum biogenesis</keyword>
<accession>A0A2G3E0E1</accession>
<dbReference type="EMBL" id="PDYG01000123">
    <property type="protein sequence ID" value="PHU36752.1"/>
    <property type="molecule type" value="Genomic_DNA"/>
</dbReference>
<comment type="caution">
    <text evidence="3">The sequence shown here is derived from an EMBL/GenBank/DDBJ whole genome shotgun (WGS) entry which is preliminary data.</text>
</comment>
<reference evidence="3 4" key="2">
    <citation type="submission" date="2017-10" db="EMBL/GenBank/DDBJ databases">
        <authorList>
            <person name="Banno H."/>
            <person name="Chua N.-H."/>
        </authorList>
    </citation>
    <scope>NUCLEOTIDE SEQUENCE [LARGE SCALE GENOMIC DNA]</scope>
    <source>
        <strain evidence="3 4">JK623</strain>
    </source>
</reference>
<evidence type="ECO:0000256" key="2">
    <source>
        <dbReference type="SAM" id="Coils"/>
    </source>
</evidence>
<reference evidence="3 4" key="1">
    <citation type="submission" date="2017-10" db="EMBL/GenBank/DDBJ databases">
        <title>Resolving the taxonomy of Roseburia spp., Eubacterium rectale and Agathobacter spp. through phylogenomic analysis.</title>
        <authorList>
            <person name="Sheridan P.O."/>
            <person name="Walker A.W."/>
            <person name="Duncan S.H."/>
            <person name="Scott K.P."/>
            <person name="Toole P.W.O."/>
            <person name="Luis P."/>
            <person name="Flint H.J."/>
        </authorList>
    </citation>
    <scope>NUCLEOTIDE SEQUENCE [LARGE SCALE GENOMIC DNA]</scope>
    <source>
        <strain evidence="3 4">JK623</strain>
    </source>
</reference>
<keyword evidence="3" id="KW-0969">Cilium</keyword>